<dbReference type="EMBL" id="CP002548">
    <property type="protein sequence ID" value="AGL90459.1"/>
    <property type="molecule type" value="Genomic_DNA"/>
</dbReference>
<dbReference type="HOGENOM" id="CLU_3398764_0_0_14"/>
<dbReference type="Proteomes" id="UP000013941">
    <property type="component" value="Chromosome"/>
</dbReference>
<sequence>MKSFYFIAIKFCDAYVFFIFAAKLTVLREIL</sequence>
<name>R4S109_PHYAS</name>
<keyword evidence="1" id="KW-0472">Membrane</keyword>
<keyword evidence="3" id="KW-1185">Reference proteome</keyword>
<keyword evidence="1" id="KW-1133">Transmembrane helix</keyword>
<proteinExistence type="predicted"/>
<evidence type="ECO:0000256" key="1">
    <source>
        <dbReference type="SAM" id="Phobius"/>
    </source>
</evidence>
<dbReference type="AlphaFoldDB" id="R4S109"/>
<organism evidence="2 3">
    <name type="scientific">Strawberry lethal yellows phytoplasma (CPA) str. NZSb11</name>
    <dbReference type="NCBI Taxonomy" id="980422"/>
    <lineage>
        <taxon>Bacteria</taxon>
        <taxon>Bacillati</taxon>
        <taxon>Mycoplasmatota</taxon>
        <taxon>Mollicutes</taxon>
        <taxon>Acholeplasmatales</taxon>
        <taxon>Acholeplasmataceae</taxon>
        <taxon>Candidatus Phytoplasma</taxon>
        <taxon>16SrXII (Stolbur group)</taxon>
    </lineage>
</organism>
<gene>
    <name evidence="2" type="ORF">SLY_0540</name>
</gene>
<keyword evidence="1" id="KW-0812">Transmembrane</keyword>
<protein>
    <submittedName>
        <fullName evidence="2">Uncharacterized protein</fullName>
    </submittedName>
</protein>
<feature type="transmembrane region" description="Helical" evidence="1">
    <location>
        <begin position="6"/>
        <end position="26"/>
    </location>
</feature>
<accession>R4S109</accession>
<evidence type="ECO:0000313" key="2">
    <source>
        <dbReference type="EMBL" id="AGL90459.1"/>
    </source>
</evidence>
<evidence type="ECO:0000313" key="3">
    <source>
        <dbReference type="Proteomes" id="UP000013941"/>
    </source>
</evidence>
<reference evidence="2 3" key="1">
    <citation type="journal article" date="2013" name="BMC Genomics">
        <title>Comparison of the complete genome sequence of two closely related isolates of 'Candidatus Phytoplasma australiense' reveals genome plasticity.</title>
        <authorList>
            <person name="Andersen M.T."/>
            <person name="Liefting L.W."/>
            <person name="Havukkala I."/>
            <person name="Beever R.E."/>
        </authorList>
    </citation>
    <scope>NUCLEOTIDE SEQUENCE [LARGE SCALE GENOMIC DNA]</scope>
    <source>
        <strain evidence="2 3">NZSb11</strain>
    </source>
</reference>
<dbReference type="KEGG" id="nzs:SLY_0540"/>